<protein>
    <recommendedName>
        <fullName evidence="1">N-acetyltransferase domain-containing protein</fullName>
    </recommendedName>
</protein>
<dbReference type="InterPro" id="IPR016181">
    <property type="entry name" value="Acyl_CoA_acyltransferase"/>
</dbReference>
<dbReference type="EMBL" id="CAJRAF010000004">
    <property type="protein sequence ID" value="CAG5018239.1"/>
    <property type="molecule type" value="Genomic_DNA"/>
</dbReference>
<dbReference type="AlphaFoldDB" id="A0A916NER0"/>
<dbReference type="CDD" id="cd04301">
    <property type="entry name" value="NAT_SF"/>
    <property type="match status" value="1"/>
</dbReference>
<dbReference type="InterPro" id="IPR000182">
    <property type="entry name" value="GNAT_dom"/>
</dbReference>
<feature type="domain" description="N-acetyltransferase" evidence="1">
    <location>
        <begin position="103"/>
        <end position="229"/>
    </location>
</feature>
<dbReference type="Pfam" id="PF08445">
    <property type="entry name" value="FR47"/>
    <property type="match status" value="1"/>
</dbReference>
<dbReference type="Gene3D" id="3.40.630.30">
    <property type="match status" value="1"/>
</dbReference>
<reference evidence="2" key="1">
    <citation type="submission" date="2021-04" db="EMBL/GenBank/DDBJ databases">
        <authorList>
            <person name="Rodrigo-Torres L."/>
            <person name="Arahal R. D."/>
            <person name="Lucena T."/>
        </authorList>
    </citation>
    <scope>NUCLEOTIDE SEQUENCE</scope>
    <source>
        <strain evidence="2">CECT 9275</strain>
    </source>
</reference>
<dbReference type="Proteomes" id="UP000680038">
    <property type="component" value="Unassembled WGS sequence"/>
</dbReference>
<gene>
    <name evidence="2" type="ORF">DYBT9275_05962</name>
</gene>
<dbReference type="PROSITE" id="PS51186">
    <property type="entry name" value="GNAT"/>
    <property type="match status" value="1"/>
</dbReference>
<dbReference type="InterPro" id="IPR013653">
    <property type="entry name" value="GCN5-like_dom"/>
</dbReference>
<comment type="caution">
    <text evidence="2">The sequence shown here is derived from an EMBL/GenBank/DDBJ whole genome shotgun (WGS) entry which is preliminary data.</text>
</comment>
<name>A0A916NER0_9BACT</name>
<dbReference type="RefSeq" id="WP_215242272.1">
    <property type="nucleotide sequence ID" value="NZ_CAJRAF010000004.1"/>
</dbReference>
<evidence type="ECO:0000313" key="2">
    <source>
        <dbReference type="EMBL" id="CAG5018239.1"/>
    </source>
</evidence>
<keyword evidence="3" id="KW-1185">Reference proteome</keyword>
<evidence type="ECO:0000259" key="1">
    <source>
        <dbReference type="PROSITE" id="PS51186"/>
    </source>
</evidence>
<accession>A0A916NER0</accession>
<proteinExistence type="predicted"/>
<dbReference type="SUPFAM" id="SSF55729">
    <property type="entry name" value="Acyl-CoA N-acyltransferases (Nat)"/>
    <property type="match status" value="1"/>
</dbReference>
<evidence type="ECO:0000313" key="3">
    <source>
        <dbReference type="Proteomes" id="UP000680038"/>
    </source>
</evidence>
<sequence>MHHQDYKILDNPVWNALQTVHSNFASGTETIQRYPVDVLQLIGCQNPGSADLCEAEAWISEGEKVFLVGTPAPLPPGWKIWQQLNCVQMICPKVSGHPPKTGFDIVPLTENDHDAMLGLVNLVQPGYFYRNTPLLGNYYGIRLGNELVAIAGERLKISGFTEISAVCTHPQFTGRGFAQQLVHHLVTQNLDSGSIPFLHFAAGNTRAQRVYQLLGFSERRMVPFWQLGR</sequence>
<dbReference type="GO" id="GO:0016747">
    <property type="term" value="F:acyltransferase activity, transferring groups other than amino-acyl groups"/>
    <property type="evidence" value="ECO:0007669"/>
    <property type="project" value="InterPro"/>
</dbReference>
<organism evidence="2 3">
    <name type="scientific">Dyadobacter helix</name>
    <dbReference type="NCBI Taxonomy" id="2822344"/>
    <lineage>
        <taxon>Bacteria</taxon>
        <taxon>Pseudomonadati</taxon>
        <taxon>Bacteroidota</taxon>
        <taxon>Cytophagia</taxon>
        <taxon>Cytophagales</taxon>
        <taxon>Spirosomataceae</taxon>
        <taxon>Dyadobacter</taxon>
    </lineage>
</organism>